<dbReference type="Proteomes" id="UP000051861">
    <property type="component" value="Unassembled WGS sequence"/>
</dbReference>
<evidence type="ECO:0000256" key="2">
    <source>
        <dbReference type="RuleBase" id="RU003567"/>
    </source>
</evidence>
<dbReference type="InterPro" id="IPR029045">
    <property type="entry name" value="ClpP/crotonase-like_dom_sf"/>
</dbReference>
<dbReference type="GO" id="GO:0009368">
    <property type="term" value="C:endopeptidase Clp complex"/>
    <property type="evidence" value="ECO:0007669"/>
    <property type="project" value="TreeGrafter"/>
</dbReference>
<dbReference type="GO" id="GO:0006515">
    <property type="term" value="P:protein quality control for misfolded or incompletely synthesized proteins"/>
    <property type="evidence" value="ECO:0007669"/>
    <property type="project" value="TreeGrafter"/>
</dbReference>
<comment type="similarity">
    <text evidence="1 2">Belongs to the peptidase S14 family.</text>
</comment>
<dbReference type="EMBL" id="LIZX01000049">
    <property type="protein sequence ID" value="KPJ68596.1"/>
    <property type="molecule type" value="Genomic_DNA"/>
</dbReference>
<sequence length="476" mass="52408">MGRVAFYPNMKAIINNRTARPSMDRARIKRRSRRKTLWMGEKNFIDSGIESKRSQKFKSMVACFDALPEMKVENPFPEEFFIPDRTIYMAGSITAEVAKVVRGLIHDKADRDKNKPIILWIDSPGGDVDAGIMIKEAMEAVKPKISTVAMGGVSSMAALLAAFGSKGYRYILEDAILMYHEVRYASEVVLGAEEMQKTAKELMDTTDDLFGMLANASGNVKEKILNRFSGKDAYFSAEEVVRAGFLDGVIEPVRYYGPANPWGWKIVSYRSPLQKTGKKVIDLQDKIESSGMSGSVSLRGFLDDMHSSRIIGQLVSHIALNPKQDVLLKIKDSPGGFIDDGMKIFDVMRLINALPNCGDVMTSGSGGSIEGISALLLSGGKYGKREISSGTRMVLKDIVVSAPAHAPASRVEEIGDEADRFEKMLISKLSSHSDLSPETIRAEIAKVKEDEEAEGHVISAKEACKYKFVDKVLAKN</sequence>
<dbReference type="InterPro" id="IPR023562">
    <property type="entry name" value="ClpP/TepA"/>
</dbReference>
<dbReference type="PANTHER" id="PTHR10381:SF11">
    <property type="entry name" value="ATP-DEPENDENT CLP PROTEASE PROTEOLYTIC SUBUNIT, MITOCHONDRIAL"/>
    <property type="match status" value="1"/>
</dbReference>
<dbReference type="PRINTS" id="PR00127">
    <property type="entry name" value="CLPPROTEASEP"/>
</dbReference>
<accession>A0A0S7Y1Z3</accession>
<dbReference type="InterPro" id="IPR001907">
    <property type="entry name" value="ClpP"/>
</dbReference>
<organism evidence="3 4">
    <name type="scientific">candidate division WOR-1 bacterium DG_54_3</name>
    <dbReference type="NCBI Taxonomy" id="1703775"/>
    <lineage>
        <taxon>Bacteria</taxon>
        <taxon>Bacillati</taxon>
        <taxon>Saganbacteria</taxon>
    </lineage>
</organism>
<dbReference type="AlphaFoldDB" id="A0A0S7Y1Z3"/>
<evidence type="ECO:0000256" key="1">
    <source>
        <dbReference type="ARBA" id="ARBA00007039"/>
    </source>
</evidence>
<name>A0A0S7Y1Z3_UNCSA</name>
<comment type="caution">
    <text evidence="3">The sequence shown here is derived from an EMBL/GenBank/DDBJ whole genome shotgun (WGS) entry which is preliminary data.</text>
</comment>
<protein>
    <recommendedName>
        <fullName evidence="2">ATP-dependent Clp protease proteolytic subunit</fullName>
    </recommendedName>
</protein>
<gene>
    <name evidence="3" type="ORF">AMJ44_06220</name>
</gene>
<dbReference type="GO" id="GO:0004176">
    <property type="term" value="F:ATP-dependent peptidase activity"/>
    <property type="evidence" value="ECO:0007669"/>
    <property type="project" value="InterPro"/>
</dbReference>
<dbReference type="GO" id="GO:0004252">
    <property type="term" value="F:serine-type endopeptidase activity"/>
    <property type="evidence" value="ECO:0007669"/>
    <property type="project" value="InterPro"/>
</dbReference>
<dbReference type="GO" id="GO:0051117">
    <property type="term" value="F:ATPase binding"/>
    <property type="evidence" value="ECO:0007669"/>
    <property type="project" value="TreeGrafter"/>
</dbReference>
<dbReference type="SUPFAM" id="SSF52096">
    <property type="entry name" value="ClpP/crotonase"/>
    <property type="match status" value="2"/>
</dbReference>
<dbReference type="Gene3D" id="3.90.226.10">
    <property type="entry name" value="2-enoyl-CoA Hydratase, Chain A, domain 1"/>
    <property type="match status" value="2"/>
</dbReference>
<evidence type="ECO:0000313" key="4">
    <source>
        <dbReference type="Proteomes" id="UP000051861"/>
    </source>
</evidence>
<reference evidence="3 4" key="1">
    <citation type="journal article" date="2015" name="Microbiome">
        <title>Genomic resolution of linkages in carbon, nitrogen, and sulfur cycling among widespread estuary sediment bacteria.</title>
        <authorList>
            <person name="Baker B.J."/>
            <person name="Lazar C.S."/>
            <person name="Teske A.P."/>
            <person name="Dick G.J."/>
        </authorList>
    </citation>
    <scope>NUCLEOTIDE SEQUENCE [LARGE SCALE GENOMIC DNA]</scope>
    <source>
        <strain evidence="3">DG_54_3</strain>
    </source>
</reference>
<dbReference type="PANTHER" id="PTHR10381">
    <property type="entry name" value="ATP-DEPENDENT CLP PROTEASE PROTEOLYTIC SUBUNIT"/>
    <property type="match status" value="1"/>
</dbReference>
<evidence type="ECO:0000313" key="3">
    <source>
        <dbReference type="EMBL" id="KPJ68596.1"/>
    </source>
</evidence>
<dbReference type="CDD" id="cd07017">
    <property type="entry name" value="S14_ClpP_2"/>
    <property type="match status" value="1"/>
</dbReference>
<proteinExistence type="inferred from homology"/>
<dbReference type="Pfam" id="PF00574">
    <property type="entry name" value="CLP_protease"/>
    <property type="match status" value="2"/>
</dbReference>